<dbReference type="Proteomes" id="UP001596989">
    <property type="component" value="Unassembled WGS sequence"/>
</dbReference>
<reference evidence="6" key="1">
    <citation type="journal article" date="2019" name="Int. J. Syst. Evol. Microbiol.">
        <title>The Global Catalogue of Microorganisms (GCM) 10K type strain sequencing project: providing services to taxonomists for standard genome sequencing and annotation.</title>
        <authorList>
            <consortium name="The Broad Institute Genomics Platform"/>
            <consortium name="The Broad Institute Genome Sequencing Center for Infectious Disease"/>
            <person name="Wu L."/>
            <person name="Ma J."/>
        </authorList>
    </citation>
    <scope>NUCLEOTIDE SEQUENCE [LARGE SCALE GENOMIC DNA]</scope>
    <source>
        <strain evidence="6">CCUG 59129</strain>
    </source>
</reference>
<evidence type="ECO:0000256" key="1">
    <source>
        <dbReference type="ARBA" id="ARBA00006739"/>
    </source>
</evidence>
<comment type="caution">
    <text evidence="5">The sequence shown here is derived from an EMBL/GenBank/DDBJ whole genome shotgun (WGS) entry which is preliminary data.</text>
</comment>
<name>A0ABW3HV63_9BACL</name>
<keyword evidence="2 5" id="KW-0328">Glycosyltransferase</keyword>
<keyword evidence="3 5" id="KW-0808">Transferase</keyword>
<evidence type="ECO:0000313" key="6">
    <source>
        <dbReference type="Proteomes" id="UP001596989"/>
    </source>
</evidence>
<dbReference type="EMBL" id="JBHTJZ010000035">
    <property type="protein sequence ID" value="MFD0961411.1"/>
    <property type="molecule type" value="Genomic_DNA"/>
</dbReference>
<dbReference type="CDD" id="cd00761">
    <property type="entry name" value="Glyco_tranf_GTA_type"/>
    <property type="match status" value="1"/>
</dbReference>
<dbReference type="Pfam" id="PF00535">
    <property type="entry name" value="Glycos_transf_2"/>
    <property type="match status" value="1"/>
</dbReference>
<proteinExistence type="inferred from homology"/>
<dbReference type="PANTHER" id="PTHR22916">
    <property type="entry name" value="GLYCOSYLTRANSFERASE"/>
    <property type="match status" value="1"/>
</dbReference>
<feature type="domain" description="Glycosyltransferase 2-like" evidence="4">
    <location>
        <begin position="5"/>
        <end position="133"/>
    </location>
</feature>
<dbReference type="GO" id="GO:0016757">
    <property type="term" value="F:glycosyltransferase activity"/>
    <property type="evidence" value="ECO:0007669"/>
    <property type="project" value="UniProtKB-KW"/>
</dbReference>
<accession>A0ABW3HV63</accession>
<evidence type="ECO:0000256" key="2">
    <source>
        <dbReference type="ARBA" id="ARBA00022676"/>
    </source>
</evidence>
<dbReference type="Gene3D" id="3.90.550.10">
    <property type="entry name" value="Spore Coat Polysaccharide Biosynthesis Protein SpsA, Chain A"/>
    <property type="match status" value="1"/>
</dbReference>
<organism evidence="5 6">
    <name type="scientific">Paenibacillus chungangensis</name>
    <dbReference type="NCBI Taxonomy" id="696535"/>
    <lineage>
        <taxon>Bacteria</taxon>
        <taxon>Bacillati</taxon>
        <taxon>Bacillota</taxon>
        <taxon>Bacilli</taxon>
        <taxon>Bacillales</taxon>
        <taxon>Paenibacillaceae</taxon>
        <taxon>Paenibacillus</taxon>
    </lineage>
</organism>
<gene>
    <name evidence="5" type="ORF">ACFQ2I_18830</name>
</gene>
<protein>
    <submittedName>
        <fullName evidence="5">Glycosyltransferase family 2 protein</fullName>
        <ecNumber evidence="5">2.4.-.-</ecNumber>
    </submittedName>
</protein>
<dbReference type="SUPFAM" id="SSF53448">
    <property type="entry name" value="Nucleotide-diphospho-sugar transferases"/>
    <property type="match status" value="1"/>
</dbReference>
<sequence>MSQVSVIVPIYNPGEKLNCCLKSIVNSSYADIEVILINDGSTDDSSTICEYFKKKDARITLLHTNREGSIKARDKGVKAAQSPYVMFVDADDWISPYMIQMLYANAVCAKSDITVSNNFRAFHYRGPHRLNRSEYFQTRKLYLEDEIRSSLVPAFLQGHPFPPNLFGKLYKREMLFSSGNYLRDIHFFGDDLYYNLEMFLKAKSVLVIPEALYYYRTGGFTERYMPYLFHDIVSGYRIQKQVIEEYYCDNRQLMMDGVSIMLLNTLQTCLLNVMRSAYSVKAMEEEIVRHCQHESIREALCNEGVIRHFEADYLAAVHACDVRYLHKLGRKLYHRSMARKLMQKAASLLLV</sequence>
<evidence type="ECO:0000313" key="5">
    <source>
        <dbReference type="EMBL" id="MFD0961411.1"/>
    </source>
</evidence>
<dbReference type="RefSeq" id="WP_377566952.1">
    <property type="nucleotide sequence ID" value="NZ_JBHTJZ010000035.1"/>
</dbReference>
<evidence type="ECO:0000256" key="3">
    <source>
        <dbReference type="ARBA" id="ARBA00022679"/>
    </source>
</evidence>
<keyword evidence="6" id="KW-1185">Reference proteome</keyword>
<dbReference type="InterPro" id="IPR001173">
    <property type="entry name" value="Glyco_trans_2-like"/>
</dbReference>
<dbReference type="InterPro" id="IPR029044">
    <property type="entry name" value="Nucleotide-diphossugar_trans"/>
</dbReference>
<dbReference type="PANTHER" id="PTHR22916:SF51">
    <property type="entry name" value="GLYCOSYLTRANSFERASE EPSH-RELATED"/>
    <property type="match status" value="1"/>
</dbReference>
<comment type="similarity">
    <text evidence="1">Belongs to the glycosyltransferase 2 family.</text>
</comment>
<dbReference type="EC" id="2.4.-.-" evidence="5"/>
<evidence type="ECO:0000259" key="4">
    <source>
        <dbReference type="Pfam" id="PF00535"/>
    </source>
</evidence>